<evidence type="ECO:0000256" key="2">
    <source>
        <dbReference type="SAM" id="MobiDB-lite"/>
    </source>
</evidence>
<sequence length="730" mass="83872">MAEEAVNFFLHSSEDVLNDFERDFEHYSTQYQEIPYVDDYVIKEKLKGMEHLASVVKLVEQVSKLAWKKSELEKKCDCLRGCRIRNNVPSSPYSPEEDHDQNSIWNKGLQKMRAKSTKVKASFNKGKEEKVQKLHQRSQSTGSIDIDDILQRSDSDSRRKRREAKFSKRRLSKWARKVRAGLAPERALSHVVSAKEIVISKSCSKSLKAEITKSRSHSDFNNLENSMSSAEPSPTITVYGEEGRLLRRRSSPSLYVEENSSPLRRSGSLKSAVSALKRVKGALRRTGSFKGDEYIRDNDNKKRTIDHIVLLSPPARRSTYNSNEPVRKQATARTRPTRTSLAAFPSDERGGIQNFLTADLAKRIGEWDNRRNSAQHAVLKHEDSFSQEFIKKMHEWEKKKALVEKEKSPKTLAPPVDTISNHSNTSEERQPLNLGEDFSKKVAEWERIKEQTYLNPAAENGRSRSKERQKYQKMVSKDMQKIERAQLKIEKEKAKLERLKETISVNEEALCHGLSQEFAKKYHNWQKQLVETDSRSISPIPNRRTKLEHAQESVEVEEIAMSIASPDKTLIRTVNSLPKQMTVADSSKPEQYFAGSLFDNEANNLANVLKTDIEKVGKRLISFDKKESKEDLYDLENSLEELSRLLERFDSAPKVSHATTADILKMATKINLLNIKLTKRHIIALKNAHCQLRLLNKCVAFGNYMRRREGAYLWKRNKSDCNLNKYAVSY</sequence>
<gene>
    <name evidence="3" type="ORF">DGYR_LOCUS6772</name>
</gene>
<feature type="compositionally biased region" description="Polar residues" evidence="2">
    <location>
        <begin position="331"/>
        <end position="340"/>
    </location>
</feature>
<name>A0A7I8VQ00_9ANNE</name>
<organism evidence="3 4">
    <name type="scientific">Dimorphilus gyrociliatus</name>
    <dbReference type="NCBI Taxonomy" id="2664684"/>
    <lineage>
        <taxon>Eukaryota</taxon>
        <taxon>Metazoa</taxon>
        <taxon>Spiralia</taxon>
        <taxon>Lophotrochozoa</taxon>
        <taxon>Annelida</taxon>
        <taxon>Polychaeta</taxon>
        <taxon>Polychaeta incertae sedis</taxon>
        <taxon>Dinophilidae</taxon>
        <taxon>Dimorphilus</taxon>
    </lineage>
</organism>
<keyword evidence="4" id="KW-1185">Reference proteome</keyword>
<feature type="region of interest" description="Disordered" evidence="2">
    <location>
        <begin position="403"/>
        <end position="435"/>
    </location>
</feature>
<proteinExistence type="predicted"/>
<feature type="coiled-coil region" evidence="1">
    <location>
        <begin position="625"/>
        <end position="652"/>
    </location>
</feature>
<reference evidence="3 4" key="1">
    <citation type="submission" date="2020-08" db="EMBL/GenBank/DDBJ databases">
        <authorList>
            <person name="Hejnol A."/>
        </authorList>
    </citation>
    <scope>NUCLEOTIDE SEQUENCE [LARGE SCALE GENOMIC DNA]</scope>
</reference>
<evidence type="ECO:0000313" key="3">
    <source>
        <dbReference type="EMBL" id="CAD5118386.1"/>
    </source>
</evidence>
<dbReference type="OrthoDB" id="6376173at2759"/>
<feature type="coiled-coil region" evidence="1">
    <location>
        <begin position="475"/>
        <end position="509"/>
    </location>
</feature>
<dbReference type="AlphaFoldDB" id="A0A7I8VQ00"/>
<feature type="region of interest" description="Disordered" evidence="2">
    <location>
        <begin position="315"/>
        <end position="345"/>
    </location>
</feature>
<evidence type="ECO:0000256" key="1">
    <source>
        <dbReference type="SAM" id="Coils"/>
    </source>
</evidence>
<keyword evidence="1" id="KW-0175">Coiled coil</keyword>
<dbReference type="Proteomes" id="UP000549394">
    <property type="component" value="Unassembled WGS sequence"/>
</dbReference>
<accession>A0A7I8VQ00</accession>
<dbReference type="EMBL" id="CAJFCJ010000008">
    <property type="protein sequence ID" value="CAD5118386.1"/>
    <property type="molecule type" value="Genomic_DNA"/>
</dbReference>
<protein>
    <submittedName>
        <fullName evidence="3">DgyrCDS7094</fullName>
    </submittedName>
</protein>
<feature type="region of interest" description="Disordered" evidence="2">
    <location>
        <begin position="122"/>
        <end position="168"/>
    </location>
</feature>
<evidence type="ECO:0000313" key="4">
    <source>
        <dbReference type="Proteomes" id="UP000549394"/>
    </source>
</evidence>
<feature type="compositionally biased region" description="Basic residues" evidence="2">
    <location>
        <begin position="158"/>
        <end position="168"/>
    </location>
</feature>
<comment type="caution">
    <text evidence="3">The sequence shown here is derived from an EMBL/GenBank/DDBJ whole genome shotgun (WGS) entry which is preliminary data.</text>
</comment>